<comment type="caution">
    <text evidence="2">The sequence shown here is derived from an EMBL/GenBank/DDBJ whole genome shotgun (WGS) entry which is preliminary data.</text>
</comment>
<feature type="region of interest" description="Disordered" evidence="1">
    <location>
        <begin position="582"/>
        <end position="603"/>
    </location>
</feature>
<reference evidence="2" key="1">
    <citation type="journal article" date="2017" name="Appl. Environ. Microbiol.">
        <title>Molecular characterization of an Endozoicomonas-like organism causing infection in king scallop Pecten maximus L.</title>
        <authorList>
            <person name="Cano I."/>
            <person name="van Aerle R."/>
            <person name="Ross S."/>
            <person name="Verner-Jeffreys D.W."/>
            <person name="Paley R.K."/>
            <person name="Rimmer G."/>
            <person name="Ryder D."/>
            <person name="Hooper P."/>
            <person name="Stone D."/>
            <person name="Feist S.W."/>
        </authorList>
    </citation>
    <scope>NUCLEOTIDE SEQUENCE</scope>
</reference>
<evidence type="ECO:0008006" key="3">
    <source>
        <dbReference type="Google" id="ProtNLM"/>
    </source>
</evidence>
<dbReference type="EMBL" id="NSIT01000055">
    <property type="protein sequence ID" value="PJE79658.1"/>
    <property type="molecule type" value="Genomic_DNA"/>
</dbReference>
<evidence type="ECO:0000313" key="2">
    <source>
        <dbReference type="EMBL" id="PJE79658.1"/>
    </source>
</evidence>
<feature type="region of interest" description="Disordered" evidence="1">
    <location>
        <begin position="427"/>
        <end position="446"/>
    </location>
</feature>
<gene>
    <name evidence="2" type="ORF">CI610_01372</name>
</gene>
<dbReference type="AlphaFoldDB" id="A0A2H9T944"/>
<feature type="compositionally biased region" description="Polar residues" evidence="1">
    <location>
        <begin position="582"/>
        <end position="597"/>
    </location>
</feature>
<organism evidence="2">
    <name type="scientific">invertebrate metagenome</name>
    <dbReference type="NCBI Taxonomy" id="1711999"/>
    <lineage>
        <taxon>unclassified sequences</taxon>
        <taxon>metagenomes</taxon>
        <taxon>organismal metagenomes</taxon>
    </lineage>
</organism>
<sequence length="615" mass="69436">MPQVSTNIWQKRIEAARKRRDLYVTRWQEFCRLHTTAQCYFSTSEEYRHLFSLSDSDTVFLGLVFRNIEQTLGYLEMDDIGVTARATNYDRPLDNVDTNNESVVEQALYESLKKSGLISGTERLDRIKLDALLCGHGIAFSYWNMLEEEVETDRVPVFTDNNGLLEPKTDKNGNQKFVVEKAKETIWEGVVDERISPLEFLCSSTANSIDESHWLGFERIIRIADLQQDQRYSNLPKLKGGTFTIKTLSGDTARDDTTVFMEDSVKVITLWDRITRKLITFIDSNEAKNQKEKEPETFIKLRELHFPVKFDNPQDSPFSVFIPIPATDQPFGISQVDHIKNPAVEGDAMRSRFANLSRNQKRLWVYNNNSMDQDQIDTVINGKESLAALGLKLEEGVDLSRVIKDIQTVNIPDSLLTAATLSEDTVRKNSGVSETPFGGTETATESENQMMIGQARVNRKRNKLFNFLEQVTQTHLAYLRRFAPEGSTLRVILADGTDALMTYGRESFQGRFHIKVQPGGGASAISPVRQKMLIEAVGMVGQNMGPKASLLLFREVLTQMDIRNVNGILQAAKEFMIPQQPTAEPSAMNPQQQSIPNPETAINPHVLGNAVNVTR</sequence>
<proteinExistence type="predicted"/>
<accession>A0A2H9T944</accession>
<protein>
    <recommendedName>
        <fullName evidence="3">Portal protein</fullName>
    </recommendedName>
</protein>
<name>A0A2H9T944_9ZZZZ</name>
<evidence type="ECO:0000256" key="1">
    <source>
        <dbReference type="SAM" id="MobiDB-lite"/>
    </source>
</evidence>